<evidence type="ECO:0000313" key="4">
    <source>
        <dbReference type="Proteomes" id="UP000706039"/>
    </source>
</evidence>
<evidence type="ECO:0000313" key="3">
    <source>
        <dbReference type="EMBL" id="MBY8826462.1"/>
    </source>
</evidence>
<protein>
    <recommendedName>
        <fullName evidence="1">Peptidase M16 C-terminal domain-containing protein</fullName>
    </recommendedName>
</protein>
<reference evidence="2 4" key="1">
    <citation type="submission" date="2021-08" db="EMBL/GenBank/DDBJ databases">
        <authorList>
            <person name="Tuo L."/>
        </authorList>
    </citation>
    <scope>NUCLEOTIDE SEQUENCE [LARGE SCALE GENOMIC DNA]</scope>
    <source>
        <strain evidence="2 4">JCM 31229</strain>
    </source>
</reference>
<dbReference type="EMBL" id="JAINVV010000006">
    <property type="protein sequence ID" value="MBY8823327.1"/>
    <property type="molecule type" value="Genomic_DNA"/>
</dbReference>
<dbReference type="Pfam" id="PF05193">
    <property type="entry name" value="Peptidase_M16_C"/>
    <property type="match status" value="1"/>
</dbReference>
<organism evidence="2 4">
    <name type="scientific">Sphingomonas colocasiae</name>
    <dbReference type="NCBI Taxonomy" id="1848973"/>
    <lineage>
        <taxon>Bacteria</taxon>
        <taxon>Pseudomonadati</taxon>
        <taxon>Pseudomonadota</taxon>
        <taxon>Alphaproteobacteria</taxon>
        <taxon>Sphingomonadales</taxon>
        <taxon>Sphingomonadaceae</taxon>
        <taxon>Sphingomonas</taxon>
    </lineage>
</organism>
<dbReference type="SUPFAM" id="SSF63411">
    <property type="entry name" value="LuxS/MPP-like metallohydrolase"/>
    <property type="match status" value="1"/>
</dbReference>
<feature type="domain" description="Peptidase M16 C-terminal" evidence="1">
    <location>
        <begin position="706"/>
        <end position="868"/>
    </location>
</feature>
<dbReference type="InterPro" id="IPR007863">
    <property type="entry name" value="Peptidase_M16_C"/>
</dbReference>
<dbReference type="EMBL" id="JAINVV010000018">
    <property type="protein sequence ID" value="MBY8826462.1"/>
    <property type="molecule type" value="Genomic_DNA"/>
</dbReference>
<dbReference type="Proteomes" id="UP000706039">
    <property type="component" value="Unassembled WGS sequence"/>
</dbReference>
<sequence length="927" mass="100959">MLMAFRLQSHLPFIVWSISGIFFLGGIISSSVSARESSSDFVTLLDRHRESSRAGVLSNGFRYVITSDSSLPADKRRTTISMRLHVNGGEADLIQVPHLLEHVLVREFKTPEGDTLKSPVDLFRYWGLEATNIANTDEEGNIDFRLDVPKGRELEALGYLRGIARKTLLSRDDILVEASIVKAEALKSIAWDREFHARKVFSRLTSFQVGDALALEERQIDSIVKTRPHDVERYYEERFRANNQTIYIEGDLDAAAMEQAVHERFSDIPGGARLSPPGRSLPDLAEGVIAYLPGLDACLAGLHLGYNDRDAVNLRHKTAVQLIIQSLWRRALEKSSARNAFPAGNILLLPREARKGGGAGGIDVEFSALVGEFPDALEELVRTLKSVVAGGNSAEFERVKAEVQTSVPGGEGGCQDDIPGASDGGGQLPVKMPSNAGCGRSLTSSEIAAVAFADVKSELQQLLDPRSIGFRAVTRTGDQQVSMAAVRKAFATKAAPAHKLTPAITLPELPRNIRLAKAPYALSLKAVRDGIFRVSNSETPIFVERGAPGNTFRIDLYGAKLESLGQTLPGLADKIMGLARLSGFGPYDAGQFQTYLASAGLRLDIVVGSSSRLTVSGPSGKMEEGMNLLVAVLNGPNVDTNVRRHYLRRLPVRQCGFNDMGRAINAALQSGLPPPSSFAEICNAAAALPNDAALAETWAQLFGDAKRWVIVAHGSQEDEVVEGLRTLADKFGQPRHRLSSDLVPQAQMSPQADNHYVVTRGEGPDTALSIYIPVNFAENADRDGMIRSLEAAFPLMGRFWKRIRVVEAGAYAPMEYVSTRRGRRDHALIQISFVCDPADSERLIAATWDEFAAIQRDGLDADAAARVQALRPTVVRLIDELGAPERYALTSEEAAGSRTIVPASVDELTKAIRATRREDMIVFELRP</sequence>
<dbReference type="RefSeq" id="WP_222990443.1">
    <property type="nucleotide sequence ID" value="NZ_JAINVV010000006.1"/>
</dbReference>
<comment type="caution">
    <text evidence="2">The sequence shown here is derived from an EMBL/GenBank/DDBJ whole genome shotgun (WGS) entry which is preliminary data.</text>
</comment>
<evidence type="ECO:0000313" key="2">
    <source>
        <dbReference type="EMBL" id="MBY8823327.1"/>
    </source>
</evidence>
<dbReference type="Gene3D" id="3.30.830.10">
    <property type="entry name" value="Metalloenzyme, LuxS/M16 peptidase-like"/>
    <property type="match status" value="2"/>
</dbReference>
<dbReference type="InterPro" id="IPR011249">
    <property type="entry name" value="Metalloenz_LuxS/M16"/>
</dbReference>
<evidence type="ECO:0000259" key="1">
    <source>
        <dbReference type="Pfam" id="PF05193"/>
    </source>
</evidence>
<keyword evidence="4" id="KW-1185">Reference proteome</keyword>
<proteinExistence type="predicted"/>
<gene>
    <name evidence="2" type="ORF">K7G82_13560</name>
    <name evidence="3" type="ORF">K7G82_29435</name>
</gene>
<accession>A0ABS7PPS6</accession>
<name>A0ABS7PPS6_9SPHN</name>